<keyword evidence="3" id="KW-1185">Reference proteome</keyword>
<dbReference type="AlphaFoldDB" id="A0AAQ3QCK3"/>
<accession>A0AAQ3QCK3</accession>
<dbReference type="EMBL" id="CP136894">
    <property type="protein sequence ID" value="WOL07701.1"/>
    <property type="molecule type" value="Genomic_DNA"/>
</dbReference>
<organism evidence="2 3">
    <name type="scientific">Canna indica</name>
    <name type="common">Indian-shot</name>
    <dbReference type="NCBI Taxonomy" id="4628"/>
    <lineage>
        <taxon>Eukaryota</taxon>
        <taxon>Viridiplantae</taxon>
        <taxon>Streptophyta</taxon>
        <taxon>Embryophyta</taxon>
        <taxon>Tracheophyta</taxon>
        <taxon>Spermatophyta</taxon>
        <taxon>Magnoliopsida</taxon>
        <taxon>Liliopsida</taxon>
        <taxon>Zingiberales</taxon>
        <taxon>Cannaceae</taxon>
        <taxon>Canna</taxon>
    </lineage>
</organism>
<feature type="region of interest" description="Disordered" evidence="1">
    <location>
        <begin position="51"/>
        <end position="113"/>
    </location>
</feature>
<evidence type="ECO:0000256" key="1">
    <source>
        <dbReference type="SAM" id="MobiDB-lite"/>
    </source>
</evidence>
<evidence type="ECO:0000313" key="3">
    <source>
        <dbReference type="Proteomes" id="UP001327560"/>
    </source>
</evidence>
<dbReference type="Proteomes" id="UP001327560">
    <property type="component" value="Chromosome 5"/>
</dbReference>
<name>A0AAQ3QCK3_9LILI</name>
<gene>
    <name evidence="2" type="ORF">Cni_G16448</name>
</gene>
<reference evidence="2 3" key="1">
    <citation type="submission" date="2023-10" db="EMBL/GenBank/DDBJ databases">
        <title>Chromosome-scale genome assembly provides insights into flower coloration mechanisms of Canna indica.</title>
        <authorList>
            <person name="Li C."/>
        </authorList>
    </citation>
    <scope>NUCLEOTIDE SEQUENCE [LARGE SCALE GENOMIC DNA]</scope>
    <source>
        <tissue evidence="2">Flower</tissue>
    </source>
</reference>
<evidence type="ECO:0000313" key="2">
    <source>
        <dbReference type="EMBL" id="WOL07701.1"/>
    </source>
</evidence>
<feature type="compositionally biased region" description="Basic and acidic residues" evidence="1">
    <location>
        <begin position="64"/>
        <end position="113"/>
    </location>
</feature>
<proteinExistence type="predicted"/>
<sequence length="113" mass="13214">MVEWVSFHLEEIAYEEKKMVPLTEKGTHDEEDAIRRTMGYFVLSFAPKEKRAERMVAGGRRGKTNVEELKERKTGESNGVKERRATEKKRNREEEFPKGECAPEKAEQQQDIQ</sequence>
<protein>
    <submittedName>
        <fullName evidence="2">Uncharacterized protein</fullName>
    </submittedName>
</protein>